<dbReference type="AlphaFoldDB" id="A0A4Y8ZS77"/>
<accession>A0A4Y8ZS77</accession>
<dbReference type="EMBL" id="SPDV01000011">
    <property type="protein sequence ID" value="TFI58863.1"/>
    <property type="molecule type" value="Genomic_DNA"/>
</dbReference>
<feature type="transmembrane region" description="Helical" evidence="1">
    <location>
        <begin position="44"/>
        <end position="66"/>
    </location>
</feature>
<organism evidence="2 3">
    <name type="scientific">Sphingomonas parva</name>
    <dbReference type="NCBI Taxonomy" id="2555898"/>
    <lineage>
        <taxon>Bacteria</taxon>
        <taxon>Pseudomonadati</taxon>
        <taxon>Pseudomonadota</taxon>
        <taxon>Alphaproteobacteria</taxon>
        <taxon>Sphingomonadales</taxon>
        <taxon>Sphingomonadaceae</taxon>
        <taxon>Sphingomonas</taxon>
    </lineage>
</organism>
<protein>
    <submittedName>
        <fullName evidence="2">Uncharacterized protein</fullName>
    </submittedName>
</protein>
<keyword evidence="1" id="KW-0472">Membrane</keyword>
<dbReference type="Proteomes" id="UP000298213">
    <property type="component" value="Unassembled WGS sequence"/>
</dbReference>
<evidence type="ECO:0000313" key="3">
    <source>
        <dbReference type="Proteomes" id="UP000298213"/>
    </source>
</evidence>
<name>A0A4Y8ZS77_9SPHN</name>
<keyword evidence="3" id="KW-1185">Reference proteome</keyword>
<evidence type="ECO:0000313" key="2">
    <source>
        <dbReference type="EMBL" id="TFI58863.1"/>
    </source>
</evidence>
<evidence type="ECO:0000256" key="1">
    <source>
        <dbReference type="SAM" id="Phobius"/>
    </source>
</evidence>
<dbReference type="OrthoDB" id="8478803at2"/>
<proteinExistence type="predicted"/>
<gene>
    <name evidence="2" type="ORF">E2493_07290</name>
</gene>
<reference evidence="2 3" key="1">
    <citation type="submission" date="2019-03" db="EMBL/GenBank/DDBJ databases">
        <title>Genome sequence of Sphingomonas sp. 17J27-24.</title>
        <authorList>
            <person name="Kim M."/>
            <person name="Maeng S."/>
            <person name="Sathiyaraj S."/>
        </authorList>
    </citation>
    <scope>NUCLEOTIDE SEQUENCE [LARGE SCALE GENOMIC DNA]</scope>
    <source>
        <strain evidence="2 3">17J27-24</strain>
    </source>
</reference>
<dbReference type="RefSeq" id="WP_135085240.1">
    <property type="nucleotide sequence ID" value="NZ_SPDV01000011.1"/>
</dbReference>
<keyword evidence="1" id="KW-0812">Transmembrane</keyword>
<comment type="caution">
    <text evidence="2">The sequence shown here is derived from an EMBL/GenBank/DDBJ whole genome shotgun (WGS) entry which is preliminary data.</text>
</comment>
<sequence>MSGANGTPADHLHDRGRGVLHAQAGALDAIIHDLHLLDPDLDNIAIRVPLLMLQAVGVSLDSVLALTRSRDMAIRDGFGITRSAVETAVNAAYIAVGGEAIAEQAVRHMRQKRWRDLSREANIGGWRMSVRRDIGLTPDDLPGLPEALEEYTNKRGREIRDWSTATIEERIDAVTQRSRRAGLCVGAAVFAIYRPSSELLHGTYYGVNYFWQGSRERPARSRAAFDHLWLLEHFVTVLSAMFFGTSGVIDAMAAVFDLAAHASRQDELARELTRLIDDMNGLEEA</sequence>
<keyword evidence="1" id="KW-1133">Transmembrane helix</keyword>